<feature type="domain" description="EamA" evidence="12">
    <location>
        <begin position="48"/>
        <end position="119"/>
    </location>
</feature>
<dbReference type="Gene3D" id="1.10.3730.20">
    <property type="match status" value="1"/>
</dbReference>
<keyword evidence="3" id="KW-0444">Lipid biosynthesis</keyword>
<keyword evidence="8 11" id="KW-1133">Transmembrane helix</keyword>
<evidence type="ECO:0000256" key="2">
    <source>
        <dbReference type="ARBA" id="ARBA00022475"/>
    </source>
</evidence>
<evidence type="ECO:0000256" key="9">
    <source>
        <dbReference type="ARBA" id="ARBA00023098"/>
    </source>
</evidence>
<dbReference type="GO" id="GO:0009245">
    <property type="term" value="P:lipid A biosynthetic process"/>
    <property type="evidence" value="ECO:0007669"/>
    <property type="project" value="UniProtKB-KW"/>
</dbReference>
<keyword evidence="4" id="KW-0997">Cell inner membrane</keyword>
<keyword evidence="5" id="KW-0441">Lipid A biosynthesis</keyword>
<keyword evidence="7" id="KW-0448">Lipopolysaccharide biosynthesis</keyword>
<evidence type="ECO:0000256" key="1">
    <source>
        <dbReference type="ARBA" id="ARBA00004651"/>
    </source>
</evidence>
<reference evidence="13 14" key="1">
    <citation type="journal article" date="2009" name="Appl. Environ. Microbiol.">
        <title>Community genomic and proteomic analyses of chemoautotrophic iron-oxidizing "Leptospirillum rubarum" (Group II) and "Leptospirillum ferrodiazotrophum" (Group III) bacteria in acid mine drainage biofilms.</title>
        <authorList>
            <person name="Goltsman D.S."/>
            <person name="Denef V.J."/>
            <person name="Singer S.W."/>
            <person name="VerBerkmoes N.C."/>
            <person name="Lefsrud M."/>
            <person name="Mueller R.S."/>
            <person name="Dick G.J."/>
            <person name="Sun C.L."/>
            <person name="Wheeler K.E."/>
            <person name="Zemla A."/>
            <person name="Baker B.J."/>
            <person name="Hauser L."/>
            <person name="Land M."/>
            <person name="Shah M.B."/>
            <person name="Thelen M.P."/>
            <person name="Hettich R.L."/>
            <person name="Banfield J.F."/>
        </authorList>
    </citation>
    <scope>NUCLEOTIDE SEQUENCE [LARGE SCALE GENOMIC DNA]</scope>
</reference>
<evidence type="ECO:0000313" key="13">
    <source>
        <dbReference type="EMBL" id="EES53659.1"/>
    </source>
</evidence>
<evidence type="ECO:0000256" key="8">
    <source>
        <dbReference type="ARBA" id="ARBA00022989"/>
    </source>
</evidence>
<evidence type="ECO:0000256" key="4">
    <source>
        <dbReference type="ARBA" id="ARBA00022519"/>
    </source>
</evidence>
<organism evidence="13 14">
    <name type="scientific">Leptospirillum ferrodiazotrophum</name>
    <dbReference type="NCBI Taxonomy" id="412449"/>
    <lineage>
        <taxon>Bacteria</taxon>
        <taxon>Pseudomonadati</taxon>
        <taxon>Nitrospirota</taxon>
        <taxon>Nitrospiria</taxon>
        <taxon>Nitrospirales</taxon>
        <taxon>Nitrospiraceae</taxon>
        <taxon>Leptospirillum</taxon>
    </lineage>
</organism>
<dbReference type="InterPro" id="IPR000620">
    <property type="entry name" value="EamA_dom"/>
</dbReference>
<dbReference type="InterPro" id="IPR037185">
    <property type="entry name" value="EmrE-like"/>
</dbReference>
<evidence type="ECO:0000313" key="14">
    <source>
        <dbReference type="Proteomes" id="UP000009374"/>
    </source>
</evidence>
<evidence type="ECO:0000256" key="3">
    <source>
        <dbReference type="ARBA" id="ARBA00022516"/>
    </source>
</evidence>
<protein>
    <recommendedName>
        <fullName evidence="12">EamA domain-containing protein</fullName>
    </recommendedName>
</protein>
<accession>C6HUN3</accession>
<dbReference type="PANTHER" id="PTHR30561:SF9">
    <property type="entry name" value="4-AMINO-4-DEOXY-L-ARABINOSE-PHOSPHOUNDECAPRENOL FLIPPASE SUBUNIT ARNF-RELATED"/>
    <property type="match status" value="1"/>
</dbReference>
<evidence type="ECO:0000259" key="12">
    <source>
        <dbReference type="Pfam" id="PF00892"/>
    </source>
</evidence>
<keyword evidence="6 11" id="KW-0812">Transmembrane</keyword>
<keyword evidence="9" id="KW-0443">Lipid metabolism</keyword>
<feature type="transmembrane region" description="Helical" evidence="11">
    <location>
        <begin position="52"/>
        <end position="70"/>
    </location>
</feature>
<evidence type="ECO:0000256" key="6">
    <source>
        <dbReference type="ARBA" id="ARBA00022692"/>
    </source>
</evidence>
<feature type="transmembrane region" description="Helical" evidence="11">
    <location>
        <begin position="77"/>
        <end position="96"/>
    </location>
</feature>
<evidence type="ECO:0000256" key="11">
    <source>
        <dbReference type="SAM" id="Phobius"/>
    </source>
</evidence>
<dbReference type="GO" id="GO:0005886">
    <property type="term" value="C:plasma membrane"/>
    <property type="evidence" value="ECO:0007669"/>
    <property type="project" value="UniProtKB-SubCell"/>
</dbReference>
<gene>
    <name evidence="13" type="ORF">UBAL3_69480026</name>
</gene>
<comment type="subcellular location">
    <subcellularLocation>
        <location evidence="1">Cell membrane</location>
        <topology evidence="1">Multi-pass membrane protein</topology>
    </subcellularLocation>
</comment>
<dbReference type="PANTHER" id="PTHR30561">
    <property type="entry name" value="SMR FAMILY PROTON-DEPENDENT DRUG EFFLUX TRANSPORTER SUGE"/>
    <property type="match status" value="1"/>
</dbReference>
<evidence type="ECO:0000256" key="10">
    <source>
        <dbReference type="ARBA" id="ARBA00023136"/>
    </source>
</evidence>
<keyword evidence="14" id="KW-1185">Reference proteome</keyword>
<keyword evidence="10 11" id="KW-0472">Membrane</keyword>
<dbReference type="GO" id="GO:0009103">
    <property type="term" value="P:lipopolysaccharide biosynthetic process"/>
    <property type="evidence" value="ECO:0007669"/>
    <property type="project" value="UniProtKB-KW"/>
</dbReference>
<evidence type="ECO:0000256" key="5">
    <source>
        <dbReference type="ARBA" id="ARBA00022556"/>
    </source>
</evidence>
<dbReference type="Proteomes" id="UP000009374">
    <property type="component" value="Unassembled WGS sequence"/>
</dbReference>
<dbReference type="AlphaFoldDB" id="C6HUN3"/>
<dbReference type="EMBL" id="GG693857">
    <property type="protein sequence ID" value="EES53659.1"/>
    <property type="molecule type" value="Genomic_DNA"/>
</dbReference>
<sequence>MFSYGALLALFFLALLLEDAGFILLSRGMKATRTDPKGGSRLRAILRHPEVLLGVFLQALYYLLLLGILRDLPVSQVVPMTGLGYVLTALMARFILREKIPLLRWGGITLITAGVVLIARSGG</sequence>
<dbReference type="GO" id="GO:0022857">
    <property type="term" value="F:transmembrane transporter activity"/>
    <property type="evidence" value="ECO:0007669"/>
    <property type="project" value="InterPro"/>
</dbReference>
<name>C6HUN3_9BACT</name>
<dbReference type="SUPFAM" id="SSF103481">
    <property type="entry name" value="Multidrug resistance efflux transporter EmrE"/>
    <property type="match status" value="1"/>
</dbReference>
<proteinExistence type="predicted"/>
<feature type="transmembrane region" description="Helical" evidence="11">
    <location>
        <begin position="102"/>
        <end position="119"/>
    </location>
</feature>
<dbReference type="Pfam" id="PF00892">
    <property type="entry name" value="EamA"/>
    <property type="match status" value="1"/>
</dbReference>
<evidence type="ECO:0000256" key="7">
    <source>
        <dbReference type="ARBA" id="ARBA00022985"/>
    </source>
</evidence>
<keyword evidence="2" id="KW-1003">Cell membrane</keyword>
<dbReference type="InterPro" id="IPR000390">
    <property type="entry name" value="Small_drug/metabolite_transptr"/>
</dbReference>